<feature type="binding site" evidence="5 8">
    <location>
        <position position="281"/>
    </location>
    <ligand>
        <name>Ni(2+)</name>
        <dbReference type="ChEBI" id="CHEBI:49786"/>
        <label>2</label>
    </ligand>
</feature>
<feature type="binding site" evidence="5 8">
    <location>
        <position position="369"/>
    </location>
    <ligand>
        <name>Ni(2+)</name>
        <dbReference type="ChEBI" id="CHEBI:49786"/>
        <label>1</label>
    </ligand>
</feature>
<dbReference type="NCBIfam" id="TIGR01792">
    <property type="entry name" value="urease_alph"/>
    <property type="match status" value="1"/>
</dbReference>
<comment type="PTM">
    <text evidence="5">Carboxylation allows a single lysine to coordinate two nickel ions.</text>
</comment>
<proteinExistence type="inferred from homology"/>
<dbReference type="NCBIfam" id="NF009685">
    <property type="entry name" value="PRK13206.1"/>
    <property type="match status" value="1"/>
</dbReference>
<evidence type="ECO:0000256" key="7">
    <source>
        <dbReference type="PIRSR" id="PIRSR611612-50"/>
    </source>
</evidence>
<feature type="domain" description="Urease" evidence="13">
    <location>
        <begin position="138"/>
        <end position="578"/>
    </location>
</feature>
<dbReference type="OrthoDB" id="9802793at2"/>
<comment type="subunit">
    <text evidence="5">Heterotrimer of UreA (gamma), UreB (beta) and UreC (alpha) subunits. Three heterotrimers associate to form the active enzyme.</text>
</comment>
<dbReference type="InterPro" id="IPR029754">
    <property type="entry name" value="Urease_Ni-bd"/>
</dbReference>
<evidence type="ECO:0000256" key="9">
    <source>
        <dbReference type="PIRSR" id="PIRSR611612-52"/>
    </source>
</evidence>
<comment type="PTM">
    <text evidence="7">Carbamylation allows a single lysine to coordinate two nickel ions.</text>
</comment>
<organism evidence="14 15">
    <name type="scientific">Oharaeibacter diazotrophicus</name>
    <dbReference type="NCBI Taxonomy" id="1920512"/>
    <lineage>
        <taxon>Bacteria</taxon>
        <taxon>Pseudomonadati</taxon>
        <taxon>Pseudomonadota</taxon>
        <taxon>Alphaproteobacteria</taxon>
        <taxon>Hyphomicrobiales</taxon>
        <taxon>Pleomorphomonadaceae</taxon>
        <taxon>Oharaeibacter</taxon>
    </lineage>
</organism>
<accession>A0A4R6RCX3</accession>
<dbReference type="InterPro" id="IPR050112">
    <property type="entry name" value="Urease_alpha_subunit"/>
</dbReference>
<feature type="binding site" evidence="5 8">
    <location>
        <position position="143"/>
    </location>
    <ligand>
        <name>Ni(2+)</name>
        <dbReference type="ChEBI" id="CHEBI:49786"/>
        <label>1</label>
    </ligand>
</feature>
<comment type="pathway">
    <text evidence="1 5">Nitrogen metabolism; urea degradation; CO(2) and NH(3) from urea (urease route): step 1/1.</text>
</comment>
<dbReference type="EMBL" id="SNXY01000008">
    <property type="protein sequence ID" value="TDP84071.1"/>
    <property type="molecule type" value="Genomic_DNA"/>
</dbReference>
<dbReference type="Gene3D" id="3.20.20.140">
    <property type="entry name" value="Metal-dependent hydrolases"/>
    <property type="match status" value="1"/>
</dbReference>
<evidence type="ECO:0000256" key="2">
    <source>
        <dbReference type="ARBA" id="ARBA00022596"/>
    </source>
</evidence>
<dbReference type="NCBIfam" id="NF009686">
    <property type="entry name" value="PRK13207.1"/>
    <property type="match status" value="1"/>
</dbReference>
<comment type="caution">
    <text evidence="14">The sequence shown here is derived from an EMBL/GenBank/DDBJ whole genome shotgun (WGS) entry which is preliminary data.</text>
</comment>
<dbReference type="EC" id="3.5.1.5" evidence="5 6"/>
<keyword evidence="5 10" id="KW-0963">Cytoplasm</keyword>
<evidence type="ECO:0000256" key="3">
    <source>
        <dbReference type="ARBA" id="ARBA00022723"/>
    </source>
</evidence>
<evidence type="ECO:0000256" key="1">
    <source>
        <dbReference type="ARBA" id="ARBA00004897"/>
    </source>
</evidence>
<dbReference type="GO" id="GO:0016151">
    <property type="term" value="F:nickel cation binding"/>
    <property type="evidence" value="ECO:0007669"/>
    <property type="project" value="UniProtKB-UniRule"/>
</dbReference>
<dbReference type="PRINTS" id="PR01752">
    <property type="entry name" value="UREASE"/>
</dbReference>
<dbReference type="AlphaFoldDB" id="A0A4R6RCX3"/>
<dbReference type="CDD" id="cd00375">
    <property type="entry name" value="Urease_alpha"/>
    <property type="match status" value="1"/>
</dbReference>
<dbReference type="InterPro" id="IPR005848">
    <property type="entry name" value="Urease_asu"/>
</dbReference>
<evidence type="ECO:0000256" key="4">
    <source>
        <dbReference type="ARBA" id="ARBA00022801"/>
    </source>
</evidence>
<feature type="modified residue" description="N6-carboxylysine" evidence="5 7">
    <location>
        <position position="226"/>
    </location>
</feature>
<dbReference type="GO" id="GO:0009039">
    <property type="term" value="F:urease activity"/>
    <property type="evidence" value="ECO:0007669"/>
    <property type="project" value="UniProtKB-UniRule"/>
</dbReference>
<comment type="similarity">
    <text evidence="5 12">Belongs to the metallo-dependent hydrolases superfamily. Urease alpha subunit family.</text>
</comment>
<evidence type="ECO:0000256" key="5">
    <source>
        <dbReference type="HAMAP-Rule" id="MF_01953"/>
    </source>
</evidence>
<dbReference type="GO" id="GO:0005737">
    <property type="term" value="C:cytoplasm"/>
    <property type="evidence" value="ECO:0007669"/>
    <property type="project" value="UniProtKB-SubCell"/>
</dbReference>
<dbReference type="HAMAP" id="MF_01953">
    <property type="entry name" value="Urease_alpha"/>
    <property type="match status" value="1"/>
</dbReference>
<dbReference type="InterPro" id="IPR011059">
    <property type="entry name" value="Metal-dep_hydrolase_composite"/>
</dbReference>
<dbReference type="Proteomes" id="UP000294547">
    <property type="component" value="Unassembled WGS sequence"/>
</dbReference>
<comment type="catalytic activity">
    <reaction evidence="5 11">
        <text>urea + 2 H2O + H(+) = hydrogencarbonate + 2 NH4(+)</text>
        <dbReference type="Rhea" id="RHEA:20557"/>
        <dbReference type="ChEBI" id="CHEBI:15377"/>
        <dbReference type="ChEBI" id="CHEBI:15378"/>
        <dbReference type="ChEBI" id="CHEBI:16199"/>
        <dbReference type="ChEBI" id="CHEBI:17544"/>
        <dbReference type="ChEBI" id="CHEBI:28938"/>
        <dbReference type="EC" id="3.5.1.5"/>
    </reaction>
</comment>
<gene>
    <name evidence="5" type="primary">ureC</name>
    <name evidence="14" type="ORF">EDD54_2674</name>
</gene>
<dbReference type="InterPro" id="IPR017950">
    <property type="entry name" value="Urease_AS"/>
</dbReference>
<feature type="binding site" description="via carbamate group" evidence="5 8">
    <location>
        <position position="226"/>
    </location>
    <ligand>
        <name>Ni(2+)</name>
        <dbReference type="ChEBI" id="CHEBI:49786"/>
        <label>2</label>
    </ligand>
</feature>
<name>A0A4R6RCX3_9HYPH</name>
<dbReference type="InterPro" id="IPR017951">
    <property type="entry name" value="Urease_asu_c"/>
</dbReference>
<dbReference type="SUPFAM" id="SSF51556">
    <property type="entry name" value="Metallo-dependent hydrolases"/>
    <property type="match status" value="1"/>
</dbReference>
<comment type="subcellular location">
    <subcellularLocation>
        <location evidence="5 10">Cytoplasm</location>
    </subcellularLocation>
</comment>
<feature type="binding site" evidence="5 10">
    <location>
        <position position="228"/>
    </location>
    <ligand>
        <name>substrate</name>
    </ligand>
</feature>
<keyword evidence="15" id="KW-1185">Reference proteome</keyword>
<dbReference type="InterPro" id="IPR011612">
    <property type="entry name" value="Urease_alpha_N_dom"/>
</dbReference>
<dbReference type="UniPathway" id="UPA00258">
    <property type="reaction ID" value="UER00370"/>
</dbReference>
<dbReference type="InterPro" id="IPR006680">
    <property type="entry name" value="Amidohydro-rel"/>
</dbReference>
<sequence length="578" mass="61218">MSFRISRAAYADMFGPTVGDRVRLADTELVVAVERDFTTYGEEVKFGGGKVIRDGMGQSQVSRAGGAVDTVITNALIIDHWGIVKADVGIRDGRIVGIGKAGNPDVQGGFGNMDPATTIVVGPGTEVIAGEGKILTAGALDTHIHYIAPQQIDDALMSGVTTMLGGGTGPATGTAATTCTPGPWHLSRMIGAAEAFPMNLAFAGKGNAALPAALVEQIEGGACCLKLHEDWGTTPATIDNCLTVADAYDVQVMIHTDTLNESGFVEDTVAAFKGRTIHAFHTEGAGGGHAPDIIKVAGQRNVLPSSTNPTRPYTRNTLDEHLDMLMVCHHLDPSIPEDVAFAESRIRKETIAAEDILHDMGAFSIIASDSQAMGRVGEVIIRTFQTAHKMKVQRGTLAEDVGTGADNFRVRRYIAKVTINPAIAHGLDKHVGSIEVGKLADLVLWSPAFFGVKPDLVIKLGTIAAAPMGDPNASIPTPQPVHYRPMFGAFGKALTASRVTFVSKAAYDNGIKERLGLESLVLPVENVRGGISKASMVLNSATPEIEVDPETYEVRADGELLTCEPAEVLPMAQRYFLF</sequence>
<dbReference type="SUPFAM" id="SSF51338">
    <property type="entry name" value="Composite domain of metallo-dependent hydrolases"/>
    <property type="match status" value="2"/>
</dbReference>
<dbReference type="Gene3D" id="2.30.40.10">
    <property type="entry name" value="Urease, subunit C, domain 1"/>
    <property type="match status" value="1"/>
</dbReference>
<reference evidence="14 15" key="1">
    <citation type="submission" date="2019-03" db="EMBL/GenBank/DDBJ databases">
        <title>Genomic Encyclopedia of Type Strains, Phase IV (KMG-IV): sequencing the most valuable type-strain genomes for metagenomic binning, comparative biology and taxonomic classification.</title>
        <authorList>
            <person name="Goeker M."/>
        </authorList>
    </citation>
    <scope>NUCLEOTIDE SEQUENCE [LARGE SCALE GENOMIC DNA]</scope>
    <source>
        <strain evidence="14 15">DSM 102969</strain>
    </source>
</reference>
<feature type="binding site" evidence="5 8">
    <location>
        <position position="145"/>
    </location>
    <ligand>
        <name>Ni(2+)</name>
        <dbReference type="ChEBI" id="CHEBI:49786"/>
        <label>1</label>
    </ligand>
</feature>
<comment type="cofactor">
    <cofactor evidence="5 8 11">
        <name>Ni cation</name>
        <dbReference type="ChEBI" id="CHEBI:25516"/>
    </cofactor>
    <text evidence="5 8 11">Binds 2 nickel ions per subunit.</text>
</comment>
<dbReference type="Pfam" id="PF01979">
    <property type="entry name" value="Amidohydro_1"/>
    <property type="match status" value="1"/>
</dbReference>
<keyword evidence="2 5" id="KW-0533">Nickel</keyword>
<dbReference type="PROSITE" id="PS51368">
    <property type="entry name" value="UREASE_3"/>
    <property type="match status" value="1"/>
</dbReference>
<dbReference type="PROSITE" id="PS00145">
    <property type="entry name" value="UREASE_2"/>
    <property type="match status" value="1"/>
</dbReference>
<evidence type="ECO:0000256" key="6">
    <source>
        <dbReference type="NCBIfam" id="TIGR01792"/>
    </source>
</evidence>
<dbReference type="PANTHER" id="PTHR43440:SF1">
    <property type="entry name" value="UREASE"/>
    <property type="match status" value="1"/>
</dbReference>
<keyword evidence="3 5" id="KW-0479">Metal-binding</keyword>
<dbReference type="GO" id="GO:0043419">
    <property type="term" value="P:urea catabolic process"/>
    <property type="evidence" value="ECO:0007669"/>
    <property type="project" value="UniProtKB-UniRule"/>
</dbReference>
<evidence type="ECO:0000313" key="15">
    <source>
        <dbReference type="Proteomes" id="UP000294547"/>
    </source>
</evidence>
<dbReference type="PANTHER" id="PTHR43440">
    <property type="entry name" value="UREASE"/>
    <property type="match status" value="1"/>
</dbReference>
<protein>
    <recommendedName>
        <fullName evidence="5 6">Urease subunit alpha</fullName>
        <ecNumber evidence="5 6">3.5.1.5</ecNumber>
    </recommendedName>
    <alternativeName>
        <fullName evidence="5">Urea amidohydrolase subunit alpha</fullName>
    </alternativeName>
</protein>
<evidence type="ECO:0000256" key="12">
    <source>
        <dbReference type="RuleBase" id="RU004158"/>
    </source>
</evidence>
<evidence type="ECO:0000256" key="11">
    <source>
        <dbReference type="RuleBase" id="RU000510"/>
    </source>
</evidence>
<evidence type="ECO:0000256" key="10">
    <source>
        <dbReference type="PROSITE-ProRule" id="PRU00700"/>
    </source>
</evidence>
<feature type="binding site" evidence="5 8">
    <location>
        <position position="255"/>
    </location>
    <ligand>
        <name>Ni(2+)</name>
        <dbReference type="ChEBI" id="CHEBI:49786"/>
        <label>2</label>
    </ligand>
</feature>
<dbReference type="RefSeq" id="WP_126539920.1">
    <property type="nucleotide sequence ID" value="NZ_BSPM01000002.1"/>
</dbReference>
<dbReference type="Pfam" id="PF00449">
    <property type="entry name" value="Urease_alpha"/>
    <property type="match status" value="1"/>
</dbReference>
<keyword evidence="4 5" id="KW-0378">Hydrolase</keyword>
<evidence type="ECO:0000256" key="8">
    <source>
        <dbReference type="PIRSR" id="PIRSR611612-51"/>
    </source>
</evidence>
<feature type="binding site" description="via carbamate group" evidence="5 8">
    <location>
        <position position="226"/>
    </location>
    <ligand>
        <name>Ni(2+)</name>
        <dbReference type="ChEBI" id="CHEBI:49786"/>
        <label>1</label>
    </ligand>
</feature>
<evidence type="ECO:0000259" key="13">
    <source>
        <dbReference type="PROSITE" id="PS51368"/>
    </source>
</evidence>
<dbReference type="PROSITE" id="PS01120">
    <property type="entry name" value="UREASE_1"/>
    <property type="match status" value="1"/>
</dbReference>
<feature type="active site" description="Proton donor" evidence="5 9">
    <location>
        <position position="329"/>
    </location>
</feature>
<dbReference type="InterPro" id="IPR032466">
    <property type="entry name" value="Metal_Hydrolase"/>
</dbReference>
<evidence type="ECO:0000313" key="14">
    <source>
        <dbReference type="EMBL" id="TDP84071.1"/>
    </source>
</evidence>